<protein>
    <submittedName>
        <fullName evidence="2">Uncharacterized protein</fullName>
    </submittedName>
</protein>
<sequence length="100" mass="11451">MERMAHADESSVNSGLPKSIMFRSNLSDVRWEKRHLKARVNRRWLKDGENFSNVRGHPGRMATIDDDAHQGRKGREEFEEKDFRPTSPGHSPGVGHSINN</sequence>
<organism evidence="2 3">
    <name type="scientific">Sphenostylis stenocarpa</name>
    <dbReference type="NCBI Taxonomy" id="92480"/>
    <lineage>
        <taxon>Eukaryota</taxon>
        <taxon>Viridiplantae</taxon>
        <taxon>Streptophyta</taxon>
        <taxon>Embryophyta</taxon>
        <taxon>Tracheophyta</taxon>
        <taxon>Spermatophyta</taxon>
        <taxon>Magnoliopsida</taxon>
        <taxon>eudicotyledons</taxon>
        <taxon>Gunneridae</taxon>
        <taxon>Pentapetalae</taxon>
        <taxon>rosids</taxon>
        <taxon>fabids</taxon>
        <taxon>Fabales</taxon>
        <taxon>Fabaceae</taxon>
        <taxon>Papilionoideae</taxon>
        <taxon>50 kb inversion clade</taxon>
        <taxon>NPAAA clade</taxon>
        <taxon>indigoferoid/millettioid clade</taxon>
        <taxon>Phaseoleae</taxon>
        <taxon>Sphenostylis</taxon>
    </lineage>
</organism>
<reference evidence="2" key="1">
    <citation type="submission" date="2023-10" db="EMBL/GenBank/DDBJ databases">
        <authorList>
            <person name="Domelevo Entfellner J.-B."/>
        </authorList>
    </citation>
    <scope>NUCLEOTIDE SEQUENCE</scope>
</reference>
<gene>
    <name evidence="2" type="ORF">AYBTSS11_LOCUS4534</name>
</gene>
<feature type="compositionally biased region" description="Basic and acidic residues" evidence="1">
    <location>
        <begin position="66"/>
        <end position="84"/>
    </location>
</feature>
<dbReference type="Gramene" id="rna-AYBTSS11_LOCUS4534">
    <property type="protein sequence ID" value="CAJ1929715.1"/>
    <property type="gene ID" value="gene-AYBTSS11_LOCUS4534"/>
</dbReference>
<proteinExistence type="predicted"/>
<name>A0AA86RWQ8_9FABA</name>
<dbReference type="AlphaFoldDB" id="A0AA86RWQ8"/>
<evidence type="ECO:0000313" key="3">
    <source>
        <dbReference type="Proteomes" id="UP001189624"/>
    </source>
</evidence>
<accession>A0AA86RWQ8</accession>
<evidence type="ECO:0000256" key="1">
    <source>
        <dbReference type="SAM" id="MobiDB-lite"/>
    </source>
</evidence>
<dbReference type="EMBL" id="OY731399">
    <property type="protein sequence ID" value="CAJ1929715.1"/>
    <property type="molecule type" value="Genomic_DNA"/>
</dbReference>
<feature type="region of interest" description="Disordered" evidence="1">
    <location>
        <begin position="55"/>
        <end position="100"/>
    </location>
</feature>
<evidence type="ECO:0000313" key="2">
    <source>
        <dbReference type="EMBL" id="CAJ1929715.1"/>
    </source>
</evidence>
<keyword evidence="3" id="KW-1185">Reference proteome</keyword>
<dbReference type="Proteomes" id="UP001189624">
    <property type="component" value="Chromosome 2"/>
</dbReference>